<gene>
    <name evidence="4" type="ORF">TrCOL_g7283</name>
</gene>
<evidence type="ECO:0000256" key="2">
    <source>
        <dbReference type="SAM" id="Phobius"/>
    </source>
</evidence>
<keyword evidence="2" id="KW-0812">Transmembrane</keyword>
<comment type="caution">
    <text evidence="4">The sequence shown here is derived from an EMBL/GenBank/DDBJ whole genome shotgun (WGS) entry which is preliminary data.</text>
</comment>
<keyword evidence="5" id="KW-1185">Reference proteome</keyword>
<evidence type="ECO:0008006" key="6">
    <source>
        <dbReference type="Google" id="ProtNLM"/>
    </source>
</evidence>
<sequence length="552" mass="60560">MKLTFKLILSLLLLCGFVAPHGLLTKPKPRNLFAALRADDKGEPEWCPHCMNRPDILGAFGTQPYYEFDDDRTIERFSICGVAQDNYSHKYTEGKGHWTKEWIPHQSLGESNVIENFAGGDELDIEFEITANHRGYIEVSICQEDPPTMACFNKGLMKRKPETTPWMTSASGTVIPYNPLKPHQVFVPPPDCGEPIGPNNGQQVRATVLFPAGLLPNKMSTIRWRYVTANSCVPPGFKDFFKNRPGPQGCPTMPWSNLNMANCGAGSEAWEEFANCADIWIGTAQAHNDKYLGGEPGTPQVGNPSPVPPQGPTNPAPTRPSPTLPPQAPTNPTPTPPSPPPPTPSPPTTDCASLSDTHIDYCDSLSDIDNRCNLSWFINGVAGYCSEGNWWAGQCKKTCCTYSSPSCDSLSDTNNDCNKSWFINGVAGYCSEGNWWAGQCKKTCCTYSSDPDQRKTSERTDSDSTTTTTITPAHFERTTAFTVFGTLVVLVATALVGFKMGERSRARDGVVEVPLETSTTTSSLLPLTPRTKEHTRRLTPRTKETLKAFDAM</sequence>
<feature type="compositionally biased region" description="Basic and acidic residues" evidence="1">
    <location>
        <begin position="451"/>
        <end position="462"/>
    </location>
</feature>
<keyword evidence="2" id="KW-1133">Transmembrane helix</keyword>
<dbReference type="OrthoDB" id="47267at2759"/>
<evidence type="ECO:0000256" key="1">
    <source>
        <dbReference type="SAM" id="MobiDB-lite"/>
    </source>
</evidence>
<name>A0A9W7LF96_9STRA</name>
<evidence type="ECO:0000313" key="4">
    <source>
        <dbReference type="EMBL" id="GMI48880.1"/>
    </source>
</evidence>
<keyword evidence="3" id="KW-0732">Signal</keyword>
<dbReference type="AlphaFoldDB" id="A0A9W7LF96"/>
<feature type="transmembrane region" description="Helical" evidence="2">
    <location>
        <begin position="479"/>
        <end position="498"/>
    </location>
</feature>
<keyword evidence="2" id="KW-0472">Membrane</keyword>
<reference evidence="5" key="1">
    <citation type="journal article" date="2023" name="Commun. Biol.">
        <title>Genome analysis of Parmales, the sister group of diatoms, reveals the evolutionary specialization of diatoms from phago-mixotrophs to photoautotrophs.</title>
        <authorList>
            <person name="Ban H."/>
            <person name="Sato S."/>
            <person name="Yoshikawa S."/>
            <person name="Yamada K."/>
            <person name="Nakamura Y."/>
            <person name="Ichinomiya M."/>
            <person name="Sato N."/>
            <person name="Blanc-Mathieu R."/>
            <person name="Endo H."/>
            <person name="Kuwata A."/>
            <person name="Ogata H."/>
        </authorList>
    </citation>
    <scope>NUCLEOTIDE SEQUENCE [LARGE SCALE GENOMIC DNA]</scope>
</reference>
<feature type="signal peptide" evidence="3">
    <location>
        <begin position="1"/>
        <end position="20"/>
    </location>
</feature>
<dbReference type="Proteomes" id="UP001165065">
    <property type="component" value="Unassembled WGS sequence"/>
</dbReference>
<protein>
    <recommendedName>
        <fullName evidence="6">Chitin-binding type-4 domain-containing protein</fullName>
    </recommendedName>
</protein>
<feature type="compositionally biased region" description="Pro residues" evidence="1">
    <location>
        <begin position="305"/>
        <end position="347"/>
    </location>
</feature>
<feature type="chain" id="PRO_5040964695" description="Chitin-binding type-4 domain-containing protein" evidence="3">
    <location>
        <begin position="21"/>
        <end position="552"/>
    </location>
</feature>
<organism evidence="4 5">
    <name type="scientific">Triparma columacea</name>
    <dbReference type="NCBI Taxonomy" id="722753"/>
    <lineage>
        <taxon>Eukaryota</taxon>
        <taxon>Sar</taxon>
        <taxon>Stramenopiles</taxon>
        <taxon>Ochrophyta</taxon>
        <taxon>Bolidophyceae</taxon>
        <taxon>Parmales</taxon>
        <taxon>Triparmaceae</taxon>
        <taxon>Triparma</taxon>
    </lineage>
</organism>
<feature type="region of interest" description="Disordered" evidence="1">
    <location>
        <begin position="290"/>
        <end position="351"/>
    </location>
</feature>
<evidence type="ECO:0000313" key="5">
    <source>
        <dbReference type="Proteomes" id="UP001165065"/>
    </source>
</evidence>
<dbReference type="EMBL" id="BRYA01000440">
    <property type="protein sequence ID" value="GMI48880.1"/>
    <property type="molecule type" value="Genomic_DNA"/>
</dbReference>
<evidence type="ECO:0000256" key="3">
    <source>
        <dbReference type="SAM" id="SignalP"/>
    </source>
</evidence>
<feature type="region of interest" description="Disordered" evidence="1">
    <location>
        <begin position="448"/>
        <end position="468"/>
    </location>
</feature>
<accession>A0A9W7LF96</accession>
<proteinExistence type="predicted"/>